<proteinExistence type="inferred from homology"/>
<evidence type="ECO:0000256" key="4">
    <source>
        <dbReference type="ARBA" id="ARBA00022448"/>
    </source>
</evidence>
<evidence type="ECO:0000259" key="13">
    <source>
        <dbReference type="Pfam" id="PF02195"/>
    </source>
</evidence>
<dbReference type="SUPFAM" id="SSF110849">
    <property type="entry name" value="ParB/Sulfiredoxin"/>
    <property type="match status" value="1"/>
</dbReference>
<dbReference type="AlphaFoldDB" id="A0A443SVC3"/>
<evidence type="ECO:0000256" key="9">
    <source>
        <dbReference type="ARBA" id="ARBA00022927"/>
    </source>
</evidence>
<evidence type="ECO:0000256" key="11">
    <source>
        <dbReference type="ARBA" id="ARBA00023157"/>
    </source>
</evidence>
<comment type="catalytic activity">
    <reaction evidence="12">
        <text>S-hydroxy-S-oxy-L-cysteinyl-[peroxiredoxin] + [protein]-dithiol + ATP = S-hydroxy-L-cysteinyl-[peroxiredoxin] + [protein]-disulfide + ADP + phosphate</text>
        <dbReference type="Rhea" id="RHEA:17545"/>
        <dbReference type="Rhea" id="RHEA-COMP:10593"/>
        <dbReference type="Rhea" id="RHEA-COMP:10594"/>
        <dbReference type="Rhea" id="RHEA-COMP:13681"/>
        <dbReference type="Rhea" id="RHEA-COMP:17976"/>
        <dbReference type="ChEBI" id="CHEBI:29950"/>
        <dbReference type="ChEBI" id="CHEBI:30616"/>
        <dbReference type="ChEBI" id="CHEBI:43474"/>
        <dbReference type="ChEBI" id="CHEBI:50058"/>
        <dbReference type="ChEBI" id="CHEBI:61973"/>
        <dbReference type="ChEBI" id="CHEBI:61974"/>
        <dbReference type="ChEBI" id="CHEBI:456216"/>
        <dbReference type="EC" id="1.8.98.2"/>
    </reaction>
</comment>
<keyword evidence="5" id="KW-0488">Methylation</keyword>
<dbReference type="InterPro" id="IPR027482">
    <property type="entry name" value="Sec1-like_dom2"/>
</dbReference>
<keyword evidence="8" id="KW-0049">Antioxidant</keyword>
<name>A0A443SVC3_9ACAR</name>
<keyword evidence="7" id="KW-0067">ATP-binding</keyword>
<dbReference type="InterPro" id="IPR003115">
    <property type="entry name" value="ParB_N"/>
</dbReference>
<dbReference type="GO" id="GO:0015031">
    <property type="term" value="P:protein transport"/>
    <property type="evidence" value="ECO:0007669"/>
    <property type="project" value="UniProtKB-KW"/>
</dbReference>
<evidence type="ECO:0000256" key="12">
    <source>
        <dbReference type="ARBA" id="ARBA00047514"/>
    </source>
</evidence>
<protein>
    <recommendedName>
        <fullName evidence="3">sulfiredoxin</fullName>
        <ecNumber evidence="3">1.8.98.2</ecNumber>
    </recommendedName>
</protein>
<evidence type="ECO:0000256" key="3">
    <source>
        <dbReference type="ARBA" id="ARBA00013055"/>
    </source>
</evidence>
<dbReference type="GO" id="GO:0016192">
    <property type="term" value="P:vesicle-mediated transport"/>
    <property type="evidence" value="ECO:0007669"/>
    <property type="project" value="InterPro"/>
</dbReference>
<organism evidence="14 15">
    <name type="scientific">Leptotrombidium deliense</name>
    <dbReference type="NCBI Taxonomy" id="299467"/>
    <lineage>
        <taxon>Eukaryota</taxon>
        <taxon>Metazoa</taxon>
        <taxon>Ecdysozoa</taxon>
        <taxon>Arthropoda</taxon>
        <taxon>Chelicerata</taxon>
        <taxon>Arachnida</taxon>
        <taxon>Acari</taxon>
        <taxon>Acariformes</taxon>
        <taxon>Trombidiformes</taxon>
        <taxon>Prostigmata</taxon>
        <taxon>Anystina</taxon>
        <taxon>Parasitengona</taxon>
        <taxon>Trombiculoidea</taxon>
        <taxon>Trombiculidae</taxon>
        <taxon>Leptotrombidium</taxon>
    </lineage>
</organism>
<dbReference type="Proteomes" id="UP000288716">
    <property type="component" value="Unassembled WGS sequence"/>
</dbReference>
<dbReference type="PANTHER" id="PTHR11679">
    <property type="entry name" value="VESICLE PROTEIN SORTING-ASSOCIATED"/>
    <property type="match status" value="1"/>
</dbReference>
<evidence type="ECO:0000256" key="5">
    <source>
        <dbReference type="ARBA" id="ARBA00022481"/>
    </source>
</evidence>
<dbReference type="STRING" id="299467.A0A443SVC3"/>
<dbReference type="EMBL" id="NCKV01000155">
    <property type="protein sequence ID" value="RWS31468.1"/>
    <property type="molecule type" value="Genomic_DNA"/>
</dbReference>
<keyword evidence="6" id="KW-0547">Nucleotide-binding</keyword>
<evidence type="ECO:0000256" key="7">
    <source>
        <dbReference type="ARBA" id="ARBA00022840"/>
    </source>
</evidence>
<dbReference type="InterPro" id="IPR036086">
    <property type="entry name" value="ParB/Sulfiredoxin_sf"/>
</dbReference>
<keyword evidence="9" id="KW-0653">Protein transport</keyword>
<comment type="similarity">
    <text evidence="1">Belongs to the sulfiredoxin family.</text>
</comment>
<keyword evidence="11" id="KW-1015">Disulfide bond</keyword>
<evidence type="ECO:0000256" key="1">
    <source>
        <dbReference type="ARBA" id="ARBA00009609"/>
    </source>
</evidence>
<dbReference type="FunFam" id="3.90.1530.10:FF:000001">
    <property type="entry name" value="Sulfiredoxin"/>
    <property type="match status" value="1"/>
</dbReference>
<sequence length="644" mass="73512">MSLKTIVGQKIMTDVIRSVKKKGEWKVLVVDQLGVTIVEDLAKKREPLSFMEAIYLITPTKTSIDILMQDFNSSRTALYRGAHVFFTESCPDELFSELCKSSCAKYIKTLKEINVAFLPYESQVFSLDMPEVFQLYYNPTRQPGQTAKLERMAAQIATVCATLGEYPSIRYRVDFDRNVELAELVQQKLDAYKADDPTMGEGAEKLKSQLIILDRGFDCISPLLHELTFQAMVYDLLAVENDVYKFETGGDVRMKEVLLDEKDDIWCELRHQHIAVVSTEVSKSMKEFINNKRMATTDSTSLKDLSQMIKKMPQYQKELSKYTTHISLAEACMNKYNAYVNKLCKVEQDLATGTDADGEKIKDAMRSIVPLIADQSYAPLDKIRIILLYILSQNGISEEILTKLIQNALITPTDVDIFPNMCNLGINIINENGKKKVSQVPRKERGKIYPQSRWTPLLKDLVENAIEEKLDQKYFPFIRGRMNDTGFGKPVPTSMRYGHWHRDKNLLSVKNVPRIIVFIVGGMTYSEMRSCYEVTKDLKNWEVIVVHEVPITAITRPVPSVLDEAKVISLMETLSNTKEREQVPPIDVLWIVGKQGGNYFYAFGGCHRFEAEKRLKHETIRCKLIKSTVDDLRCYLGSSTPELL</sequence>
<evidence type="ECO:0000313" key="14">
    <source>
        <dbReference type="EMBL" id="RWS31468.1"/>
    </source>
</evidence>
<comment type="caution">
    <text evidence="14">The sequence shown here is derived from an EMBL/GenBank/DDBJ whole genome shotgun (WGS) entry which is preliminary data.</text>
</comment>
<dbReference type="Gene3D" id="3.40.50.1910">
    <property type="match status" value="1"/>
</dbReference>
<dbReference type="InterPro" id="IPR043127">
    <property type="entry name" value="Sec-1-like_dom3a"/>
</dbReference>
<dbReference type="EC" id="1.8.98.2" evidence="3"/>
<dbReference type="InterPro" id="IPR001619">
    <property type="entry name" value="Sec1-like"/>
</dbReference>
<dbReference type="OrthoDB" id="2228at2759"/>
<evidence type="ECO:0000256" key="6">
    <source>
        <dbReference type="ARBA" id="ARBA00022741"/>
    </source>
</evidence>
<dbReference type="GO" id="GO:0032542">
    <property type="term" value="F:sulfiredoxin activity"/>
    <property type="evidence" value="ECO:0007669"/>
    <property type="project" value="UniProtKB-EC"/>
</dbReference>
<feature type="domain" description="ParB-like N-terminal" evidence="13">
    <location>
        <begin position="546"/>
        <end position="638"/>
    </location>
</feature>
<evidence type="ECO:0000256" key="10">
    <source>
        <dbReference type="ARBA" id="ARBA00023002"/>
    </source>
</evidence>
<dbReference type="PIRSF" id="PIRSF005715">
    <property type="entry name" value="VPS45_Sec1"/>
    <property type="match status" value="1"/>
</dbReference>
<dbReference type="InterPro" id="IPR036045">
    <property type="entry name" value="Sec1-like_sf"/>
</dbReference>
<dbReference type="FunFam" id="3.90.830.10:FF:000001">
    <property type="entry name" value="syntaxin-binding protein 1 isoform X2"/>
    <property type="match status" value="1"/>
</dbReference>
<dbReference type="SUPFAM" id="SSF56815">
    <property type="entry name" value="Sec1/munc18-like (SM) proteins"/>
    <property type="match status" value="1"/>
</dbReference>
<dbReference type="Gene3D" id="3.40.50.2060">
    <property type="match status" value="1"/>
</dbReference>
<dbReference type="Pfam" id="PF02195">
    <property type="entry name" value="ParB_N"/>
    <property type="match status" value="1"/>
</dbReference>
<gene>
    <name evidence="14" type="ORF">B4U80_01010</name>
</gene>
<dbReference type="CDD" id="cd16395">
    <property type="entry name" value="Srx"/>
    <property type="match status" value="1"/>
</dbReference>
<evidence type="ECO:0000313" key="15">
    <source>
        <dbReference type="Proteomes" id="UP000288716"/>
    </source>
</evidence>
<dbReference type="InterPro" id="IPR043154">
    <property type="entry name" value="Sec-1-like_dom1"/>
</dbReference>
<dbReference type="Pfam" id="PF00995">
    <property type="entry name" value="Sec1"/>
    <property type="match status" value="1"/>
</dbReference>
<accession>A0A443SVC3</accession>
<dbReference type="GO" id="GO:0005524">
    <property type="term" value="F:ATP binding"/>
    <property type="evidence" value="ECO:0007669"/>
    <property type="project" value="UniProtKB-KW"/>
</dbReference>
<dbReference type="VEuPathDB" id="VectorBase:LDEU000573"/>
<dbReference type="Gene3D" id="3.90.1530.10">
    <property type="entry name" value="Conserved hypothetical protein from pyrococcus furiosus pfu- 392566-001, ParB domain"/>
    <property type="match status" value="1"/>
</dbReference>
<comment type="similarity">
    <text evidence="2">Belongs to the STXBP/unc-18/SEC1 family.</text>
</comment>
<dbReference type="Gene3D" id="1.25.40.60">
    <property type="match status" value="1"/>
</dbReference>
<evidence type="ECO:0000256" key="2">
    <source>
        <dbReference type="ARBA" id="ARBA00009884"/>
    </source>
</evidence>
<reference evidence="14 15" key="1">
    <citation type="journal article" date="2018" name="Gigascience">
        <title>Genomes of trombidid mites reveal novel predicted allergens and laterally-transferred genes associated with secondary metabolism.</title>
        <authorList>
            <person name="Dong X."/>
            <person name="Chaisiri K."/>
            <person name="Xia D."/>
            <person name="Armstrong S.D."/>
            <person name="Fang Y."/>
            <person name="Donnelly M.J."/>
            <person name="Kadowaki T."/>
            <person name="McGarry J.W."/>
            <person name="Darby A.C."/>
            <person name="Makepeace B.L."/>
        </authorList>
    </citation>
    <scope>NUCLEOTIDE SEQUENCE [LARGE SCALE GENOMIC DNA]</scope>
    <source>
        <strain evidence="14">UoL-UT</strain>
    </source>
</reference>
<keyword evidence="10" id="KW-0560">Oxidoreductase</keyword>
<keyword evidence="4" id="KW-0813">Transport</keyword>
<evidence type="ECO:0000256" key="8">
    <source>
        <dbReference type="ARBA" id="ARBA00022862"/>
    </source>
</evidence>
<dbReference type="Gene3D" id="3.90.830.10">
    <property type="entry name" value="Syntaxin Binding Protein 1, Chain A, domain 2"/>
    <property type="match status" value="1"/>
</dbReference>
<keyword evidence="15" id="KW-1185">Reference proteome</keyword>